<dbReference type="InterPro" id="IPR043502">
    <property type="entry name" value="DNA/RNA_pol_sf"/>
</dbReference>
<feature type="region of interest" description="Disordered" evidence="1">
    <location>
        <begin position="182"/>
        <end position="205"/>
    </location>
</feature>
<dbReference type="PANTHER" id="PTHR37984:SF5">
    <property type="entry name" value="PROTEIN NYNRIN-LIKE"/>
    <property type="match status" value="1"/>
</dbReference>
<evidence type="ECO:0000313" key="2">
    <source>
        <dbReference type="EMBL" id="GMF41747.1"/>
    </source>
</evidence>
<evidence type="ECO:0000313" key="3">
    <source>
        <dbReference type="Proteomes" id="UP001165121"/>
    </source>
</evidence>
<organism evidence="2 3">
    <name type="scientific">Phytophthora fragariaefolia</name>
    <dbReference type="NCBI Taxonomy" id="1490495"/>
    <lineage>
        <taxon>Eukaryota</taxon>
        <taxon>Sar</taxon>
        <taxon>Stramenopiles</taxon>
        <taxon>Oomycota</taxon>
        <taxon>Peronosporomycetes</taxon>
        <taxon>Peronosporales</taxon>
        <taxon>Peronosporaceae</taxon>
        <taxon>Phytophthora</taxon>
    </lineage>
</organism>
<comment type="caution">
    <text evidence="2">The sequence shown here is derived from an EMBL/GenBank/DDBJ whole genome shotgun (WGS) entry which is preliminary data.</text>
</comment>
<sequence>MVRVPGPSGDSGFHHESLEDVQVMIEQGDEASPELGSTTTRLNDPRQDPPTKQTKAGRERGGIQAKQASTRVKMKAPDQEGEDPIQVVPSWSDVNLEYAFHQKELRDFLALDSVMRMLELKQIEDLQGPLAPPQMATGKLDAVKGLMSLLKEAGLVACGSTLMMSSTWIGVRSILHIRPLRQAEGPGRSDPAEDRLSNARPKASHAHLLDRMQDSVAVRVCRGRIRYILGATTHVAGTVRSRYAASQSPDPTRVKIITKIQEATHSFDGSNDLGFRYVGWQGVTHLLRSARDFAPSYIDDVFIHSRAVNGKSEVEMHKEHLRKLFALMRKHKLYANLKKCIFGASEIPVLGCLVGKKGVRPDPGKVRVINEWPTPSNVKELRQFLGLATQAGLD</sequence>
<dbReference type="EMBL" id="BSXT01001371">
    <property type="protein sequence ID" value="GMF41747.1"/>
    <property type="molecule type" value="Genomic_DNA"/>
</dbReference>
<protein>
    <submittedName>
        <fullName evidence="2">Unnamed protein product</fullName>
    </submittedName>
</protein>
<dbReference type="InterPro" id="IPR043128">
    <property type="entry name" value="Rev_trsase/Diguanyl_cyclase"/>
</dbReference>
<evidence type="ECO:0000256" key="1">
    <source>
        <dbReference type="SAM" id="MobiDB-lite"/>
    </source>
</evidence>
<accession>A0A9W7CTY7</accession>
<reference evidence="2" key="1">
    <citation type="submission" date="2023-04" db="EMBL/GenBank/DDBJ databases">
        <title>Phytophthora fragariaefolia NBRC 109709.</title>
        <authorList>
            <person name="Ichikawa N."/>
            <person name="Sato H."/>
            <person name="Tonouchi N."/>
        </authorList>
    </citation>
    <scope>NUCLEOTIDE SEQUENCE</scope>
    <source>
        <strain evidence="2">NBRC 109709</strain>
    </source>
</reference>
<dbReference type="AlphaFoldDB" id="A0A9W7CTY7"/>
<dbReference type="PANTHER" id="PTHR37984">
    <property type="entry name" value="PROTEIN CBG26694"/>
    <property type="match status" value="1"/>
</dbReference>
<proteinExistence type="predicted"/>
<feature type="region of interest" description="Disordered" evidence="1">
    <location>
        <begin position="1"/>
        <end position="83"/>
    </location>
</feature>
<dbReference type="Proteomes" id="UP001165121">
    <property type="component" value="Unassembled WGS sequence"/>
</dbReference>
<gene>
    <name evidence="2" type="ORF">Pfra01_001334600</name>
</gene>
<dbReference type="InterPro" id="IPR050951">
    <property type="entry name" value="Retrovirus_Pol_polyprotein"/>
</dbReference>
<dbReference type="SUPFAM" id="SSF56672">
    <property type="entry name" value="DNA/RNA polymerases"/>
    <property type="match status" value="1"/>
</dbReference>
<name>A0A9W7CTY7_9STRA</name>
<dbReference type="Gene3D" id="3.30.70.270">
    <property type="match status" value="1"/>
</dbReference>
<keyword evidence="3" id="KW-1185">Reference proteome</keyword>